<keyword evidence="6" id="KW-0862">Zinc</keyword>
<reference evidence="11 12" key="1">
    <citation type="submission" date="2016-09" db="EMBL/GenBank/DDBJ databases">
        <title>Acidihalobacter prosperus V6 (DSM14174).</title>
        <authorList>
            <person name="Khaleque H.N."/>
            <person name="Ramsay J.P."/>
            <person name="Murphy R.J.T."/>
            <person name="Kaksonen A.H."/>
            <person name="Boxall N.J."/>
            <person name="Watkin E.L.J."/>
        </authorList>
    </citation>
    <scope>NUCLEOTIDE SEQUENCE [LARGE SCALE GENOMIC DNA]</scope>
    <source>
        <strain evidence="11 12">V6</strain>
    </source>
</reference>
<accession>A0A1D8KB09</accession>
<dbReference type="PANTHER" id="PTHR42914">
    <property type="entry name" value="7-CYANO-7-DEAZAGUANINE SYNTHASE"/>
    <property type="match status" value="1"/>
</dbReference>
<dbReference type="InterPro" id="IPR014729">
    <property type="entry name" value="Rossmann-like_a/b/a_fold"/>
</dbReference>
<evidence type="ECO:0000256" key="2">
    <source>
        <dbReference type="ARBA" id="ARBA00022598"/>
    </source>
</evidence>
<comment type="catalytic activity">
    <reaction evidence="10">
        <text>7-carboxy-7-carbaguanine + NH4(+) + 2 ATP = 7-cyano-7-carbaguanine + 2 AMP + 2 diphosphate + 2 H(+)</text>
        <dbReference type="Rhea" id="RHEA:27982"/>
        <dbReference type="ChEBI" id="CHEBI:15378"/>
        <dbReference type="ChEBI" id="CHEBI:28938"/>
        <dbReference type="ChEBI" id="CHEBI:30616"/>
        <dbReference type="ChEBI" id="CHEBI:33019"/>
        <dbReference type="ChEBI" id="CHEBI:45075"/>
        <dbReference type="ChEBI" id="CHEBI:61036"/>
        <dbReference type="ChEBI" id="CHEBI:456215"/>
        <dbReference type="EC" id="6.3.4.20"/>
    </reaction>
</comment>
<evidence type="ECO:0000313" key="11">
    <source>
        <dbReference type="EMBL" id="AOV18117.1"/>
    </source>
</evidence>
<evidence type="ECO:0000256" key="3">
    <source>
        <dbReference type="ARBA" id="ARBA00022723"/>
    </source>
</evidence>
<evidence type="ECO:0000256" key="7">
    <source>
        <dbReference type="ARBA" id="ARBA00022840"/>
    </source>
</evidence>
<comment type="similarity">
    <text evidence="8">Belongs to the QueC family.</text>
</comment>
<dbReference type="RefSeq" id="WP_070073647.1">
    <property type="nucleotide sequence ID" value="NZ_CP017448.1"/>
</dbReference>
<proteinExistence type="inferred from homology"/>
<dbReference type="Gene3D" id="3.40.50.620">
    <property type="entry name" value="HUPs"/>
    <property type="match status" value="1"/>
</dbReference>
<comment type="pathway">
    <text evidence="1">Purine metabolism; 7-cyano-7-deazaguanine biosynthesis.</text>
</comment>
<dbReference type="AlphaFoldDB" id="A0A1D8KB09"/>
<evidence type="ECO:0000256" key="9">
    <source>
        <dbReference type="ARBA" id="ARBA00039149"/>
    </source>
</evidence>
<name>A0A1D8KB09_9GAMM</name>
<evidence type="ECO:0000256" key="8">
    <source>
        <dbReference type="ARBA" id="ARBA00037993"/>
    </source>
</evidence>
<keyword evidence="2" id="KW-0436">Ligase</keyword>
<dbReference type="GO" id="GO:0008616">
    <property type="term" value="P:tRNA queuosine(34) biosynthetic process"/>
    <property type="evidence" value="ECO:0007669"/>
    <property type="project" value="UniProtKB-KW"/>
</dbReference>
<dbReference type="GO" id="GO:0005524">
    <property type="term" value="F:ATP binding"/>
    <property type="evidence" value="ECO:0007669"/>
    <property type="project" value="UniProtKB-KW"/>
</dbReference>
<evidence type="ECO:0000313" key="12">
    <source>
        <dbReference type="Proteomes" id="UP000095342"/>
    </source>
</evidence>
<evidence type="ECO:0000256" key="5">
    <source>
        <dbReference type="ARBA" id="ARBA00022785"/>
    </source>
</evidence>
<dbReference type="EC" id="6.3.4.20" evidence="9"/>
<dbReference type="Proteomes" id="UP000095342">
    <property type="component" value="Chromosome"/>
</dbReference>
<dbReference type="PIRSF" id="PIRSF006293">
    <property type="entry name" value="ExsB"/>
    <property type="match status" value="1"/>
</dbReference>
<dbReference type="PANTHER" id="PTHR42914:SF1">
    <property type="entry name" value="7-CYANO-7-DEAZAGUANINE SYNTHASE"/>
    <property type="match status" value="1"/>
</dbReference>
<keyword evidence="3" id="KW-0479">Metal-binding</keyword>
<dbReference type="Pfam" id="PF06508">
    <property type="entry name" value="QueC"/>
    <property type="match status" value="1"/>
</dbReference>
<dbReference type="GO" id="GO:0016874">
    <property type="term" value="F:ligase activity"/>
    <property type="evidence" value="ECO:0007669"/>
    <property type="project" value="UniProtKB-KW"/>
</dbReference>
<keyword evidence="5" id="KW-0671">Queuosine biosynthesis</keyword>
<keyword evidence="7" id="KW-0067">ATP-binding</keyword>
<dbReference type="SUPFAM" id="SSF52402">
    <property type="entry name" value="Adenine nucleotide alpha hydrolases-like"/>
    <property type="match status" value="1"/>
</dbReference>
<sequence length="215" mass="22995">MKRPIFDDKNRPTLLLLSGGIESGTLLHMLADEGPLIPLFVDYAQRAASRERAAATAQCAVLDLELETLELGSVGETFRRGLSWQPHVPLPQRNLVLLALALSLAEARRATRICLALNREDTADYPSATTGFVHDFAALAGRISGIAVETPLIELDKAAIIRLGVDLGVDYSLTYSCLLGRPAPCGGCPQCLKRHTAFAAAGVTDPATNLPENPP</sequence>
<dbReference type="InterPro" id="IPR018317">
    <property type="entry name" value="QueC"/>
</dbReference>
<dbReference type="KEGG" id="aaeo:BJI67_14535"/>
<protein>
    <recommendedName>
        <fullName evidence="9">7-cyano-7-deazaguanine synthase</fullName>
        <ecNumber evidence="9">6.3.4.20</ecNumber>
    </recommendedName>
</protein>
<evidence type="ECO:0000256" key="10">
    <source>
        <dbReference type="ARBA" id="ARBA00047890"/>
    </source>
</evidence>
<evidence type="ECO:0000256" key="4">
    <source>
        <dbReference type="ARBA" id="ARBA00022741"/>
    </source>
</evidence>
<keyword evidence="4" id="KW-0547">Nucleotide-binding</keyword>
<evidence type="ECO:0000256" key="6">
    <source>
        <dbReference type="ARBA" id="ARBA00022833"/>
    </source>
</evidence>
<evidence type="ECO:0000256" key="1">
    <source>
        <dbReference type="ARBA" id="ARBA00005061"/>
    </source>
</evidence>
<keyword evidence="12" id="KW-1185">Reference proteome</keyword>
<dbReference type="EMBL" id="CP017448">
    <property type="protein sequence ID" value="AOV18117.1"/>
    <property type="molecule type" value="Genomic_DNA"/>
</dbReference>
<organism evidence="11 12">
    <name type="scientific">Acidihalobacter aeolianus</name>
    <dbReference type="NCBI Taxonomy" id="2792603"/>
    <lineage>
        <taxon>Bacteria</taxon>
        <taxon>Pseudomonadati</taxon>
        <taxon>Pseudomonadota</taxon>
        <taxon>Gammaproteobacteria</taxon>
        <taxon>Chromatiales</taxon>
        <taxon>Ectothiorhodospiraceae</taxon>
        <taxon>Acidihalobacter</taxon>
    </lineage>
</organism>
<gene>
    <name evidence="11" type="ORF">BJI67_14535</name>
</gene>
<dbReference type="GO" id="GO:0046872">
    <property type="term" value="F:metal ion binding"/>
    <property type="evidence" value="ECO:0007669"/>
    <property type="project" value="UniProtKB-KW"/>
</dbReference>